<dbReference type="EMBL" id="CP014227">
    <property type="protein sequence ID" value="AMD85812.1"/>
    <property type="molecule type" value="Genomic_DNA"/>
</dbReference>
<name>A0AAX2H233_9FLAO</name>
<accession>A0AAX2H233</accession>
<organism evidence="2 4">
    <name type="scientific">Capnocytophaga haemolytica</name>
    <dbReference type="NCBI Taxonomy" id="45243"/>
    <lineage>
        <taxon>Bacteria</taxon>
        <taxon>Pseudomonadati</taxon>
        <taxon>Bacteroidota</taxon>
        <taxon>Flavobacteriia</taxon>
        <taxon>Flavobacteriales</taxon>
        <taxon>Flavobacteriaceae</taxon>
        <taxon>Capnocytophaga</taxon>
    </lineage>
</organism>
<dbReference type="Proteomes" id="UP000215539">
    <property type="component" value="Chromosome 1"/>
</dbReference>
<sequence length="130" mass="14070">MAISMLSFSAGTVMEEEHLCKKQAALTLDEGCCSDGEEMPCCSDSEGCADEGHGAKHCCEAVVMTFYGEEAHPEQTITVRIAEQAVAKVAVAVPYALCFEAVSRKEVSLLRYLPPPLTSDIPVLVQQFRI</sequence>
<dbReference type="AlphaFoldDB" id="A0AAX2H233"/>
<proteinExistence type="predicted"/>
<evidence type="ECO:0000313" key="3">
    <source>
        <dbReference type="Proteomes" id="UP000065822"/>
    </source>
</evidence>
<keyword evidence="3" id="KW-1185">Reference proteome</keyword>
<evidence type="ECO:0000313" key="4">
    <source>
        <dbReference type="Proteomes" id="UP000215539"/>
    </source>
</evidence>
<reference evidence="2 4" key="2">
    <citation type="submission" date="2017-06" db="EMBL/GenBank/DDBJ databases">
        <authorList>
            <consortium name="Pathogen Informatics"/>
        </authorList>
    </citation>
    <scope>NUCLEOTIDE SEQUENCE [LARGE SCALE GENOMIC DNA]</scope>
    <source>
        <strain evidence="2 4">NCTC12947</strain>
    </source>
</reference>
<evidence type="ECO:0000313" key="1">
    <source>
        <dbReference type="EMBL" id="AMD85812.1"/>
    </source>
</evidence>
<dbReference type="Proteomes" id="UP000065822">
    <property type="component" value="Chromosome"/>
</dbReference>
<protein>
    <submittedName>
        <fullName evidence="2">Uncharacterized protein</fullName>
    </submittedName>
</protein>
<evidence type="ECO:0000313" key="2">
    <source>
        <dbReference type="EMBL" id="SNV15768.1"/>
    </source>
</evidence>
<reference evidence="1 3" key="1">
    <citation type="submission" date="2016-02" db="EMBL/GenBank/DDBJ databases">
        <authorList>
            <person name="Holder M.E."/>
            <person name="Ajami N.J."/>
            <person name="Petrosino J.F."/>
        </authorList>
    </citation>
    <scope>NUCLEOTIDE SEQUENCE [LARGE SCALE GENOMIC DNA]</scope>
    <source>
        <strain evidence="1 3">CCUG 32990</strain>
    </source>
</reference>
<gene>
    <name evidence="1" type="ORF">AXF12_09995</name>
    <name evidence="2" type="ORF">SAMEA44541418_02159</name>
</gene>
<dbReference type="KEGG" id="chg:AXF12_09995"/>
<dbReference type="EMBL" id="LT906449">
    <property type="protein sequence ID" value="SNV15768.1"/>
    <property type="molecule type" value="Genomic_DNA"/>
</dbReference>